<dbReference type="Proteomes" id="UP000662747">
    <property type="component" value="Chromosome"/>
</dbReference>
<protein>
    <recommendedName>
        <fullName evidence="3">Zinc-ribbon domain-containing protein</fullName>
    </recommendedName>
</protein>
<proteinExistence type="predicted"/>
<reference evidence="1 2" key="1">
    <citation type="submission" date="2021-02" db="EMBL/GenBank/DDBJ databases">
        <title>De Novo genome assembly of isolated myxobacteria.</title>
        <authorList>
            <person name="Stevens D.C."/>
        </authorList>
    </citation>
    <scope>NUCLEOTIDE SEQUENCE [LARGE SCALE GENOMIC DNA]</scope>
    <source>
        <strain evidence="2">SCPEA02</strain>
    </source>
</reference>
<organism evidence="1 2">
    <name type="scientific">Pyxidicoccus parkwayensis</name>
    <dbReference type="NCBI Taxonomy" id="2813578"/>
    <lineage>
        <taxon>Bacteria</taxon>
        <taxon>Pseudomonadati</taxon>
        <taxon>Myxococcota</taxon>
        <taxon>Myxococcia</taxon>
        <taxon>Myxococcales</taxon>
        <taxon>Cystobacterineae</taxon>
        <taxon>Myxococcaceae</taxon>
        <taxon>Pyxidicoccus</taxon>
    </lineage>
</organism>
<accession>A0ABX7NQF1</accession>
<dbReference type="RefSeq" id="WP_206722665.1">
    <property type="nucleotide sequence ID" value="NZ_CP071090.1"/>
</dbReference>
<sequence>MKVLWCWRCQMDIPMLDEEEFARVAPLYMASAKHLLAFKAAKKRGEVAVLPPVCEEYERLTGFRETNPNAVMHHRLSLYGPPCTKCGKPLRTPQARHCAACGTPR</sequence>
<dbReference type="EMBL" id="CP071090">
    <property type="protein sequence ID" value="QSQ21086.1"/>
    <property type="molecule type" value="Genomic_DNA"/>
</dbReference>
<evidence type="ECO:0000313" key="1">
    <source>
        <dbReference type="EMBL" id="QSQ21086.1"/>
    </source>
</evidence>
<gene>
    <name evidence="1" type="ORF">JY651_38720</name>
</gene>
<keyword evidence="2" id="KW-1185">Reference proteome</keyword>
<name>A0ABX7NQF1_9BACT</name>
<evidence type="ECO:0008006" key="3">
    <source>
        <dbReference type="Google" id="ProtNLM"/>
    </source>
</evidence>
<evidence type="ECO:0000313" key="2">
    <source>
        <dbReference type="Proteomes" id="UP000662747"/>
    </source>
</evidence>